<evidence type="ECO:0000256" key="1">
    <source>
        <dbReference type="ARBA" id="ARBA00023002"/>
    </source>
</evidence>
<reference evidence="4 5" key="2">
    <citation type="submission" date="2021-03" db="EMBL/GenBank/DDBJ databases">
        <title>Genomic Encyclopedia of Type Strains, Phase IV (KMG-IV): sequencing the most valuable type-strain genomes for metagenomic binning, comparative biology and taxonomic classification.</title>
        <authorList>
            <person name="Goeker M."/>
        </authorList>
    </citation>
    <scope>NUCLEOTIDE SEQUENCE [LARGE SCALE GENOMIC DNA]</scope>
    <source>
        <strain evidence="4 5">DSM 41954</strain>
    </source>
</reference>
<evidence type="ECO:0000313" key="3">
    <source>
        <dbReference type="EMBL" id="CDR17914.1"/>
    </source>
</evidence>
<keyword evidence="5" id="KW-1185">Reference proteome</keyword>
<dbReference type="SUPFAM" id="SSF51679">
    <property type="entry name" value="Bacterial luciferase-like"/>
    <property type="match status" value="1"/>
</dbReference>
<evidence type="ECO:0000313" key="4">
    <source>
        <dbReference type="EMBL" id="MBP2063510.1"/>
    </source>
</evidence>
<dbReference type="EMBL" id="LK022848">
    <property type="protein sequence ID" value="CDR17914.1"/>
    <property type="molecule type" value="Genomic_DNA"/>
</dbReference>
<dbReference type="PANTHER" id="PTHR43244:SF1">
    <property type="entry name" value="5,10-METHYLENETETRAHYDROMETHANOPTERIN REDUCTASE"/>
    <property type="match status" value="1"/>
</dbReference>
<protein>
    <submittedName>
        <fullName evidence="4">Alkanesulfonate monooxygenase SsuD/methylene tetrahydromethanopterin reductase-like flavin-dependent oxidoreductase (Luciferase family)</fullName>
    </submittedName>
    <submittedName>
        <fullName evidence="3">FMN-dependent monooxygenase</fullName>
    </submittedName>
</protein>
<name>A0A061A6C5_9ACTN</name>
<dbReference type="EMBL" id="JAGGLR010000012">
    <property type="protein sequence ID" value="MBP2063510.1"/>
    <property type="molecule type" value="Genomic_DNA"/>
</dbReference>
<dbReference type="InterPro" id="IPR011251">
    <property type="entry name" value="Luciferase-like_dom"/>
</dbReference>
<dbReference type="Proteomes" id="UP000756710">
    <property type="component" value="Unassembled WGS sequence"/>
</dbReference>
<dbReference type="Pfam" id="PF00296">
    <property type="entry name" value="Bac_luciferase"/>
    <property type="match status" value="1"/>
</dbReference>
<keyword evidence="3" id="KW-0503">Monooxygenase</keyword>
<evidence type="ECO:0000313" key="5">
    <source>
        <dbReference type="Proteomes" id="UP000756710"/>
    </source>
</evidence>
<dbReference type="InterPro" id="IPR036661">
    <property type="entry name" value="Luciferase-like_sf"/>
</dbReference>
<dbReference type="Gene3D" id="3.20.20.30">
    <property type="entry name" value="Luciferase-like domain"/>
    <property type="match status" value="1"/>
</dbReference>
<dbReference type="InterPro" id="IPR050564">
    <property type="entry name" value="F420-G6PD/mer"/>
</dbReference>
<feature type="domain" description="Luciferase-like" evidence="2">
    <location>
        <begin position="13"/>
        <end position="315"/>
    </location>
</feature>
<dbReference type="PANTHER" id="PTHR43244">
    <property type="match status" value="1"/>
</dbReference>
<dbReference type="RefSeq" id="WP_044580522.1">
    <property type="nucleotide sequence ID" value="NZ_BAABDR010000100.1"/>
</dbReference>
<gene>
    <name evidence="4" type="ORF">J2Z30_004531</name>
    <name evidence="3" type="ORF">SIRAN9880</name>
</gene>
<evidence type="ECO:0000259" key="2">
    <source>
        <dbReference type="Pfam" id="PF00296"/>
    </source>
</evidence>
<dbReference type="AlphaFoldDB" id="A0A061A6C5"/>
<dbReference type="HOGENOM" id="CLU_027853_5_0_11"/>
<sequence length="351" mass="39408">MKIGIEIDWQRTKFDVNRERLELVDGLGYDMVFTAENIGNDGLTPLGYVVAATKRIGVGTRIIQNTARTAPMAAMSFQTLRHMAGPDREIIAGLGNSNPAKTEAWHGLPWTPAYWRMRDYVAVMKKAFRGEVVAHEGKTLAIPFHHPGEPPKYEPMRPLLETDPDIKIMFGGGTELMMANAAEIADGLMPNGGWAPGMMKVYRPILEKGLAKRATPMRVEDFPIWAHVDVLVTDDIERDIGQFKEYVAKWTGAHPGKGGGHELLTSRGYGDVADRVLELYQAGRVKEAQDAVPDEYIDEYWLLGSVDRIIQRWRDKWINDGCNLIVRTDNWPSAKPADNRIYEPLIRALRG</sequence>
<reference evidence="3" key="1">
    <citation type="submission" date="2014-05" db="EMBL/GenBank/DDBJ databases">
        <authorList>
            <person name="Horn Fabian"/>
        </authorList>
    </citation>
    <scope>NUCLEOTIDE SEQUENCE</scope>
</reference>
<proteinExistence type="predicted"/>
<keyword evidence="1" id="KW-0560">Oxidoreductase</keyword>
<dbReference type="GO" id="GO:0016705">
    <property type="term" value="F:oxidoreductase activity, acting on paired donors, with incorporation or reduction of molecular oxygen"/>
    <property type="evidence" value="ECO:0007669"/>
    <property type="project" value="InterPro"/>
</dbReference>
<organism evidence="3">
    <name type="scientific">Streptomyces iranensis</name>
    <dbReference type="NCBI Taxonomy" id="576784"/>
    <lineage>
        <taxon>Bacteria</taxon>
        <taxon>Bacillati</taxon>
        <taxon>Actinomycetota</taxon>
        <taxon>Actinomycetes</taxon>
        <taxon>Kitasatosporales</taxon>
        <taxon>Streptomycetaceae</taxon>
        <taxon>Streptomyces</taxon>
        <taxon>Streptomyces violaceusniger group</taxon>
    </lineage>
</organism>
<accession>A0A061A6C5</accession>
<dbReference type="GO" id="GO:0004497">
    <property type="term" value="F:monooxygenase activity"/>
    <property type="evidence" value="ECO:0007669"/>
    <property type="project" value="UniProtKB-KW"/>
</dbReference>